<dbReference type="PRINTS" id="PR00080">
    <property type="entry name" value="SDRFAMILY"/>
</dbReference>
<dbReference type="InterPro" id="IPR020904">
    <property type="entry name" value="Sc_DH/Rdtase_CS"/>
</dbReference>
<dbReference type="InterPro" id="IPR050259">
    <property type="entry name" value="SDR"/>
</dbReference>
<dbReference type="InterPro" id="IPR036291">
    <property type="entry name" value="NAD(P)-bd_dom_sf"/>
</dbReference>
<dbReference type="SUPFAM" id="SSF51735">
    <property type="entry name" value="NAD(P)-binding Rossmann-fold domains"/>
    <property type="match status" value="1"/>
</dbReference>
<dbReference type="PANTHER" id="PTHR42879">
    <property type="entry name" value="3-OXOACYL-(ACYL-CARRIER-PROTEIN) REDUCTASE"/>
    <property type="match status" value="1"/>
</dbReference>
<dbReference type="PRINTS" id="PR00081">
    <property type="entry name" value="GDHRDH"/>
</dbReference>
<comment type="similarity">
    <text evidence="1">Belongs to the short-chain dehydrogenases/reductases (SDR) family.</text>
</comment>
<dbReference type="PROSITE" id="PS00061">
    <property type="entry name" value="ADH_SHORT"/>
    <property type="match status" value="1"/>
</dbReference>
<protein>
    <submittedName>
        <fullName evidence="2">SDR family oxidoreductase</fullName>
    </submittedName>
</protein>
<dbReference type="Pfam" id="PF13561">
    <property type="entry name" value="adh_short_C2"/>
    <property type="match status" value="1"/>
</dbReference>
<evidence type="ECO:0000256" key="1">
    <source>
        <dbReference type="ARBA" id="ARBA00006484"/>
    </source>
</evidence>
<dbReference type="RefSeq" id="WP_169205980.1">
    <property type="nucleotide sequence ID" value="NZ_CP059560.1"/>
</dbReference>
<dbReference type="EMBL" id="WTVR01000014">
    <property type="protein sequence ID" value="NMF88560.1"/>
    <property type="molecule type" value="Genomic_DNA"/>
</dbReference>
<sequence>MTKQCELGWREATDLSGKVVVVTGVASGIGRATAIQFAGAGATVYGGDINEAGGNEVVSQIREAGGKAQFVPVDLTDHDSIDRFVDTILDKTGKAVDVIASVAGWERVGPFLENTPDFWDRVISINYLAPVRMIHRFLPAMIERGQGARIVTVASDAGRVGSMGETFYSGSKGAIIAFTKSLARETARYGITANCVAPGVTDTPLFHDGIQNPKLKEALINAVPMRRLAKSSEPANMILYFATPAADFITGQVISVNGGLTMHG</sequence>
<dbReference type="InterPro" id="IPR002347">
    <property type="entry name" value="SDR_fam"/>
</dbReference>
<dbReference type="CDD" id="cd05233">
    <property type="entry name" value="SDR_c"/>
    <property type="match status" value="1"/>
</dbReference>
<accession>A0ABX1MQC3</accession>
<gene>
    <name evidence="2" type="ORF">GPA26_08675</name>
</gene>
<organism evidence="2 3">
    <name type="scientific">Aromatoleum petrolei</name>
    <dbReference type="NCBI Taxonomy" id="76116"/>
    <lineage>
        <taxon>Bacteria</taxon>
        <taxon>Pseudomonadati</taxon>
        <taxon>Pseudomonadota</taxon>
        <taxon>Betaproteobacteria</taxon>
        <taxon>Rhodocyclales</taxon>
        <taxon>Rhodocyclaceae</taxon>
        <taxon>Aromatoleum</taxon>
    </lineage>
</organism>
<dbReference type="Proteomes" id="UP000652074">
    <property type="component" value="Unassembled WGS sequence"/>
</dbReference>
<evidence type="ECO:0000313" key="2">
    <source>
        <dbReference type="EMBL" id="NMF88560.1"/>
    </source>
</evidence>
<reference evidence="2 3" key="1">
    <citation type="submission" date="2019-12" db="EMBL/GenBank/DDBJ databases">
        <title>Comparative genomics gives insights into the taxonomy of the Azoarcus-Aromatoleum group and reveals separate origins of nif in the plant-associated Azoarcus and non-plant-associated Aromatoleum sub-groups.</title>
        <authorList>
            <person name="Lafos M."/>
            <person name="Maluk M."/>
            <person name="Batista M."/>
            <person name="Junghare M."/>
            <person name="Carmona M."/>
            <person name="Faoro H."/>
            <person name="Cruz L.M."/>
            <person name="Battistoni F."/>
            <person name="De Souza E."/>
            <person name="Pedrosa F."/>
            <person name="Chen W.-M."/>
            <person name="Poole P.S."/>
            <person name="Dixon R.A."/>
            <person name="James E.K."/>
        </authorList>
    </citation>
    <scope>NUCLEOTIDE SEQUENCE [LARGE SCALE GENOMIC DNA]</scope>
    <source>
        <strain evidence="2 3">ToN1</strain>
    </source>
</reference>
<dbReference type="Gene3D" id="3.40.50.720">
    <property type="entry name" value="NAD(P)-binding Rossmann-like Domain"/>
    <property type="match status" value="1"/>
</dbReference>
<comment type="caution">
    <text evidence="2">The sequence shown here is derived from an EMBL/GenBank/DDBJ whole genome shotgun (WGS) entry which is preliminary data.</text>
</comment>
<dbReference type="PANTHER" id="PTHR42879:SF2">
    <property type="entry name" value="3-OXOACYL-[ACYL-CARRIER-PROTEIN] REDUCTASE FABG"/>
    <property type="match status" value="1"/>
</dbReference>
<proteinExistence type="inferred from homology"/>
<name>A0ABX1MQC3_9RHOO</name>
<keyword evidence="3" id="KW-1185">Reference proteome</keyword>
<evidence type="ECO:0000313" key="3">
    <source>
        <dbReference type="Proteomes" id="UP000652074"/>
    </source>
</evidence>